<evidence type="ECO:0000313" key="1">
    <source>
        <dbReference type="EMBL" id="TNN30986.1"/>
    </source>
</evidence>
<keyword evidence="2" id="KW-1185">Reference proteome</keyword>
<gene>
    <name evidence="1" type="ORF">EYF80_058861</name>
</gene>
<organism evidence="1 2">
    <name type="scientific">Liparis tanakae</name>
    <name type="common">Tanaka's snailfish</name>
    <dbReference type="NCBI Taxonomy" id="230148"/>
    <lineage>
        <taxon>Eukaryota</taxon>
        <taxon>Metazoa</taxon>
        <taxon>Chordata</taxon>
        <taxon>Craniata</taxon>
        <taxon>Vertebrata</taxon>
        <taxon>Euteleostomi</taxon>
        <taxon>Actinopterygii</taxon>
        <taxon>Neopterygii</taxon>
        <taxon>Teleostei</taxon>
        <taxon>Neoteleostei</taxon>
        <taxon>Acanthomorphata</taxon>
        <taxon>Eupercaria</taxon>
        <taxon>Perciformes</taxon>
        <taxon>Cottioidei</taxon>
        <taxon>Cottales</taxon>
        <taxon>Liparidae</taxon>
        <taxon>Liparis</taxon>
    </lineage>
</organism>
<reference evidence="1 2" key="1">
    <citation type="submission" date="2019-03" db="EMBL/GenBank/DDBJ databases">
        <title>First draft genome of Liparis tanakae, snailfish: a comprehensive survey of snailfish specific genes.</title>
        <authorList>
            <person name="Kim W."/>
            <person name="Song I."/>
            <person name="Jeong J.-H."/>
            <person name="Kim D."/>
            <person name="Kim S."/>
            <person name="Ryu S."/>
            <person name="Song J.Y."/>
            <person name="Lee S.K."/>
        </authorList>
    </citation>
    <scope>NUCLEOTIDE SEQUENCE [LARGE SCALE GENOMIC DNA]</scope>
    <source>
        <tissue evidence="1">Muscle</tissue>
    </source>
</reference>
<name>A0A4Z2EQ02_9TELE</name>
<dbReference type="EMBL" id="SRLO01003923">
    <property type="protein sequence ID" value="TNN30986.1"/>
    <property type="molecule type" value="Genomic_DNA"/>
</dbReference>
<dbReference type="Proteomes" id="UP000314294">
    <property type="component" value="Unassembled WGS sequence"/>
</dbReference>
<accession>A0A4Z2EQ02</accession>
<protein>
    <submittedName>
        <fullName evidence="1">Uncharacterized protein</fullName>
    </submittedName>
</protein>
<proteinExistence type="predicted"/>
<comment type="caution">
    <text evidence="1">The sequence shown here is derived from an EMBL/GenBank/DDBJ whole genome shotgun (WGS) entry which is preliminary data.</text>
</comment>
<evidence type="ECO:0000313" key="2">
    <source>
        <dbReference type="Proteomes" id="UP000314294"/>
    </source>
</evidence>
<dbReference type="AlphaFoldDB" id="A0A4Z2EQ02"/>
<sequence length="82" mass="8350">MTLESADVPVNVSQSDASRQVYLIRGGLRRPAGEGLAVSSADGPQGLRASGLGCSGPEFMATSTSASSAVIDVIHVNKGEDF</sequence>